<comment type="caution">
    <text evidence="1">The sequence shown here is derived from an EMBL/GenBank/DDBJ whole genome shotgun (WGS) entry which is preliminary data.</text>
</comment>
<proteinExistence type="predicted"/>
<dbReference type="RefSeq" id="WP_344877623.1">
    <property type="nucleotide sequence ID" value="NZ_BAAAZP010000060.1"/>
</dbReference>
<reference evidence="2" key="1">
    <citation type="journal article" date="2019" name="Int. J. Syst. Evol. Microbiol.">
        <title>The Global Catalogue of Microorganisms (GCM) 10K type strain sequencing project: providing services to taxonomists for standard genome sequencing and annotation.</title>
        <authorList>
            <consortium name="The Broad Institute Genomics Platform"/>
            <consortium name="The Broad Institute Genome Sequencing Center for Infectious Disease"/>
            <person name="Wu L."/>
            <person name="Ma J."/>
        </authorList>
    </citation>
    <scope>NUCLEOTIDE SEQUENCE [LARGE SCALE GENOMIC DNA]</scope>
    <source>
        <strain evidence="2">JCM 16904</strain>
    </source>
</reference>
<gene>
    <name evidence="1" type="ORF">GCM10022224_031890</name>
</gene>
<sequence length="84" mass="9102">MGDYDAPSRQTRLYVNGALVGRLDGVTLWQAATPGPFVIGASKWLGNRVDHFAGSVDDVRAYATALDEYEISRLHHTAALAGRD</sequence>
<dbReference type="EMBL" id="BAAAZP010000060">
    <property type="protein sequence ID" value="GAA3665171.1"/>
    <property type="molecule type" value="Genomic_DNA"/>
</dbReference>
<evidence type="ECO:0000313" key="1">
    <source>
        <dbReference type="EMBL" id="GAA3665171.1"/>
    </source>
</evidence>
<keyword evidence="2" id="KW-1185">Reference proteome</keyword>
<organism evidence="1 2">
    <name type="scientific">Nonomuraea antimicrobica</name>
    <dbReference type="NCBI Taxonomy" id="561173"/>
    <lineage>
        <taxon>Bacteria</taxon>
        <taxon>Bacillati</taxon>
        <taxon>Actinomycetota</taxon>
        <taxon>Actinomycetes</taxon>
        <taxon>Streptosporangiales</taxon>
        <taxon>Streptosporangiaceae</taxon>
        <taxon>Nonomuraea</taxon>
    </lineage>
</organism>
<dbReference type="Pfam" id="PF13385">
    <property type="entry name" value="Laminin_G_3"/>
    <property type="match status" value="1"/>
</dbReference>
<dbReference type="Gene3D" id="2.60.120.200">
    <property type="match status" value="1"/>
</dbReference>
<dbReference type="SUPFAM" id="SSF49899">
    <property type="entry name" value="Concanavalin A-like lectins/glucanases"/>
    <property type="match status" value="1"/>
</dbReference>
<name>A0ABP7BME9_9ACTN</name>
<protein>
    <recommendedName>
        <fullName evidence="3">Concanavalin A-like lectin/glucanases superfamily protein</fullName>
    </recommendedName>
</protein>
<dbReference type="InterPro" id="IPR013320">
    <property type="entry name" value="ConA-like_dom_sf"/>
</dbReference>
<accession>A0ABP7BME9</accession>
<evidence type="ECO:0008006" key="3">
    <source>
        <dbReference type="Google" id="ProtNLM"/>
    </source>
</evidence>
<evidence type="ECO:0000313" key="2">
    <source>
        <dbReference type="Proteomes" id="UP001500902"/>
    </source>
</evidence>
<dbReference type="Proteomes" id="UP001500902">
    <property type="component" value="Unassembled WGS sequence"/>
</dbReference>